<sequence>MYPHPHCFHCPPADPVYTDPTVVVQDYYHPQIVPVVHTVQIVKRHHCVPVPKHICNYVVKEEYAAPVTTSMRRGGVTRGRR</sequence>
<dbReference type="AlphaFoldDB" id="A0A9X2B4W3"/>
<evidence type="ECO:0008006" key="3">
    <source>
        <dbReference type="Google" id="ProtNLM"/>
    </source>
</evidence>
<reference evidence="1" key="1">
    <citation type="submission" date="2022-04" db="EMBL/GenBank/DDBJ databases">
        <title>Paenibacillus mangrovi sp. nov., a novel endophytic bacterium isolated from bark of Kandelia candel.</title>
        <authorList>
            <person name="Tuo L."/>
        </authorList>
    </citation>
    <scope>NUCLEOTIDE SEQUENCE</scope>
    <source>
        <strain evidence="1">KQZ6P-2</strain>
    </source>
</reference>
<accession>A0A9X2B4W3</accession>
<gene>
    <name evidence="1" type="ORF">MUG84_06535</name>
</gene>
<name>A0A9X2B4W3_9BACL</name>
<proteinExistence type="predicted"/>
<dbReference type="EMBL" id="JALIRP010000002">
    <property type="protein sequence ID" value="MCJ8011403.1"/>
    <property type="molecule type" value="Genomic_DNA"/>
</dbReference>
<organism evidence="1 2">
    <name type="scientific">Paenibacillus mangrovi</name>
    <dbReference type="NCBI Taxonomy" id="2931978"/>
    <lineage>
        <taxon>Bacteria</taxon>
        <taxon>Bacillati</taxon>
        <taxon>Bacillota</taxon>
        <taxon>Bacilli</taxon>
        <taxon>Bacillales</taxon>
        <taxon>Paenibacillaceae</taxon>
        <taxon>Paenibacillus</taxon>
    </lineage>
</organism>
<comment type="caution">
    <text evidence="1">The sequence shown here is derived from an EMBL/GenBank/DDBJ whole genome shotgun (WGS) entry which is preliminary data.</text>
</comment>
<protein>
    <recommendedName>
        <fullName evidence="3">Spore coat protein D</fullName>
    </recommendedName>
</protein>
<evidence type="ECO:0000313" key="2">
    <source>
        <dbReference type="Proteomes" id="UP001139347"/>
    </source>
</evidence>
<dbReference type="RefSeq" id="WP_244722104.1">
    <property type="nucleotide sequence ID" value="NZ_JALIRP010000002.1"/>
</dbReference>
<dbReference type="Proteomes" id="UP001139347">
    <property type="component" value="Unassembled WGS sequence"/>
</dbReference>
<evidence type="ECO:0000313" key="1">
    <source>
        <dbReference type="EMBL" id="MCJ8011403.1"/>
    </source>
</evidence>
<keyword evidence="2" id="KW-1185">Reference proteome</keyword>